<evidence type="ECO:0000313" key="4">
    <source>
        <dbReference type="EnsemblPlants" id="AET7Gv20783700.1"/>
    </source>
</evidence>
<protein>
    <recommendedName>
        <fullName evidence="2">ACT domain-containing protein ACR</fullName>
    </recommendedName>
    <alternativeName>
        <fullName evidence="2">Protein ACT DOMAIN REPEATS</fullName>
    </alternativeName>
</protein>
<dbReference type="AlphaFoldDB" id="A0A453S184"/>
<dbReference type="GO" id="GO:0016597">
    <property type="term" value="F:amino acid binding"/>
    <property type="evidence" value="ECO:0007669"/>
    <property type="project" value="UniProtKB-UniRule"/>
</dbReference>
<reference evidence="4" key="4">
    <citation type="submission" date="2019-03" db="UniProtKB">
        <authorList>
            <consortium name="EnsemblPlants"/>
        </authorList>
    </citation>
    <scope>IDENTIFICATION</scope>
</reference>
<reference evidence="4" key="5">
    <citation type="journal article" date="2021" name="G3 (Bethesda)">
        <title>Aegilops tauschii genome assembly Aet v5.0 features greater sequence contiguity and improved annotation.</title>
        <authorList>
            <person name="Wang L."/>
            <person name="Zhu T."/>
            <person name="Rodriguez J.C."/>
            <person name="Deal K.R."/>
            <person name="Dubcovsky J."/>
            <person name="McGuire P.E."/>
            <person name="Lux T."/>
            <person name="Spannagl M."/>
            <person name="Mayer K.F.X."/>
            <person name="Baldrich P."/>
            <person name="Meyers B.C."/>
            <person name="Huo N."/>
            <person name="Gu Y.Q."/>
            <person name="Zhou H."/>
            <person name="Devos K.M."/>
            <person name="Bennetzen J.L."/>
            <person name="Unver T."/>
            <person name="Budak H."/>
            <person name="Gulick P.J."/>
            <person name="Galiba G."/>
            <person name="Kalapos B."/>
            <person name="Nelson D.R."/>
            <person name="Li P."/>
            <person name="You F.M."/>
            <person name="Luo M.C."/>
            <person name="Dvorak J."/>
        </authorList>
    </citation>
    <scope>NUCLEOTIDE SEQUENCE [LARGE SCALE GENOMIC DNA]</scope>
    <source>
        <strain evidence="4">cv. AL8/78</strain>
    </source>
</reference>
<evidence type="ECO:0000256" key="1">
    <source>
        <dbReference type="ARBA" id="ARBA00022737"/>
    </source>
</evidence>
<feature type="region of interest" description="Disordered" evidence="3">
    <location>
        <begin position="1"/>
        <end position="34"/>
    </location>
</feature>
<dbReference type="Pfam" id="PF24931">
    <property type="entry name" value="ACT_ACR9_3rd"/>
    <property type="match status" value="1"/>
</dbReference>
<reference evidence="4" key="3">
    <citation type="journal article" date="2017" name="Nature">
        <title>Genome sequence of the progenitor of the wheat D genome Aegilops tauschii.</title>
        <authorList>
            <person name="Luo M.C."/>
            <person name="Gu Y.Q."/>
            <person name="Puiu D."/>
            <person name="Wang H."/>
            <person name="Twardziok S.O."/>
            <person name="Deal K.R."/>
            <person name="Huo N."/>
            <person name="Zhu T."/>
            <person name="Wang L."/>
            <person name="Wang Y."/>
            <person name="McGuire P.E."/>
            <person name="Liu S."/>
            <person name="Long H."/>
            <person name="Ramasamy R.K."/>
            <person name="Rodriguez J.C."/>
            <person name="Van S.L."/>
            <person name="Yuan L."/>
            <person name="Wang Z."/>
            <person name="Xia Z."/>
            <person name="Xiao L."/>
            <person name="Anderson O.D."/>
            <person name="Ouyang S."/>
            <person name="Liang Y."/>
            <person name="Zimin A.V."/>
            <person name="Pertea G."/>
            <person name="Qi P."/>
            <person name="Bennetzen J.L."/>
            <person name="Dai X."/>
            <person name="Dawson M.W."/>
            <person name="Muller H.G."/>
            <person name="Kugler K."/>
            <person name="Rivarola-Duarte L."/>
            <person name="Spannagl M."/>
            <person name="Mayer K.F.X."/>
            <person name="Lu F.H."/>
            <person name="Bevan M.W."/>
            <person name="Leroy P."/>
            <person name="Li P."/>
            <person name="You F.M."/>
            <person name="Sun Q."/>
            <person name="Liu Z."/>
            <person name="Lyons E."/>
            <person name="Wicker T."/>
            <person name="Salzberg S.L."/>
            <person name="Devos K.M."/>
            <person name="Dvorak J."/>
        </authorList>
    </citation>
    <scope>NUCLEOTIDE SEQUENCE [LARGE SCALE GENOMIC DNA]</scope>
    <source>
        <strain evidence="4">cv. AL8/78</strain>
    </source>
</reference>
<dbReference type="InterPro" id="IPR045865">
    <property type="entry name" value="ACT-like_dom_sf"/>
</dbReference>
<evidence type="ECO:0000256" key="3">
    <source>
        <dbReference type="SAM" id="MobiDB-lite"/>
    </source>
</evidence>
<dbReference type="PANTHER" id="PTHR31096">
    <property type="entry name" value="ACT DOMAIN-CONTAINING PROTEIN ACR4-RELATED"/>
    <property type="match status" value="1"/>
</dbReference>
<comment type="function">
    <text evidence="2">Binds amino acids.</text>
</comment>
<dbReference type="EnsemblPlants" id="AET7Gv20783700.1">
    <property type="protein sequence ID" value="AET7Gv20783700.1"/>
    <property type="gene ID" value="AET7Gv20783700"/>
</dbReference>
<dbReference type="SUPFAM" id="SSF55021">
    <property type="entry name" value="ACT-like"/>
    <property type="match status" value="1"/>
</dbReference>
<keyword evidence="1 2" id="KW-0677">Repeat</keyword>
<evidence type="ECO:0000313" key="5">
    <source>
        <dbReference type="Proteomes" id="UP000015105"/>
    </source>
</evidence>
<dbReference type="Proteomes" id="UP000015105">
    <property type="component" value="Chromosome 7D"/>
</dbReference>
<dbReference type="PANTHER" id="PTHR31096:SF6">
    <property type="entry name" value="ACT DOMAIN-CONTAINING PROTEIN ACR8"/>
    <property type="match status" value="1"/>
</dbReference>
<organism evidence="4 5">
    <name type="scientific">Aegilops tauschii subsp. strangulata</name>
    <name type="common">Goatgrass</name>
    <dbReference type="NCBI Taxonomy" id="200361"/>
    <lineage>
        <taxon>Eukaryota</taxon>
        <taxon>Viridiplantae</taxon>
        <taxon>Streptophyta</taxon>
        <taxon>Embryophyta</taxon>
        <taxon>Tracheophyta</taxon>
        <taxon>Spermatophyta</taxon>
        <taxon>Magnoliopsida</taxon>
        <taxon>Liliopsida</taxon>
        <taxon>Poales</taxon>
        <taxon>Poaceae</taxon>
        <taxon>BOP clade</taxon>
        <taxon>Pooideae</taxon>
        <taxon>Triticodae</taxon>
        <taxon>Triticeae</taxon>
        <taxon>Triticinae</taxon>
        <taxon>Aegilops</taxon>
    </lineage>
</organism>
<accession>A0A453S184</accession>
<proteinExistence type="predicted"/>
<reference evidence="5" key="2">
    <citation type="journal article" date="2017" name="Nat. Plants">
        <title>The Aegilops tauschii genome reveals multiple impacts of transposons.</title>
        <authorList>
            <person name="Zhao G."/>
            <person name="Zou C."/>
            <person name="Li K."/>
            <person name="Wang K."/>
            <person name="Li T."/>
            <person name="Gao L."/>
            <person name="Zhang X."/>
            <person name="Wang H."/>
            <person name="Yang Z."/>
            <person name="Liu X."/>
            <person name="Jiang W."/>
            <person name="Mao L."/>
            <person name="Kong X."/>
            <person name="Jiao Y."/>
            <person name="Jia J."/>
        </authorList>
    </citation>
    <scope>NUCLEOTIDE SEQUENCE [LARGE SCALE GENOMIC DNA]</scope>
    <source>
        <strain evidence="5">cv. AL8/78</strain>
    </source>
</reference>
<evidence type="ECO:0000256" key="2">
    <source>
        <dbReference type="RuleBase" id="RU369043"/>
    </source>
</evidence>
<dbReference type="CDD" id="cd04895">
    <property type="entry name" value="ACT_ACR_1"/>
    <property type="match status" value="1"/>
</dbReference>
<sequence>SGRRRSLQTAGDPSQAPPLHPSRPSSPTSPPSLAYIHAHGPAFGSAEHFALRAEVPGEEGEEAALPRGKSLRQAAAEMEWLNEYEKLVIRMDTPKVVIDNAVCPTATLVQVDSARKRGVLLEAVQVLADLDLSINKAYISSDGRWFMDVFHVTDRLGRKLTDDSVITYIQQVGEGESFSPSWPRRSGKGAAFLIRFLDLAAVYRDLERAVEAGGARGANGA</sequence>
<reference evidence="5" key="1">
    <citation type="journal article" date="2014" name="Science">
        <title>Ancient hybridizations among the ancestral genomes of bread wheat.</title>
        <authorList>
            <consortium name="International Wheat Genome Sequencing Consortium,"/>
            <person name="Marcussen T."/>
            <person name="Sandve S.R."/>
            <person name="Heier L."/>
            <person name="Spannagl M."/>
            <person name="Pfeifer M."/>
            <person name="Jakobsen K.S."/>
            <person name="Wulff B.B."/>
            <person name="Steuernagel B."/>
            <person name="Mayer K.F."/>
            <person name="Olsen O.A."/>
        </authorList>
    </citation>
    <scope>NUCLEOTIDE SEQUENCE [LARGE SCALE GENOMIC DNA]</scope>
    <source>
        <strain evidence="5">cv. AL8/78</strain>
    </source>
</reference>
<keyword evidence="5" id="KW-1185">Reference proteome</keyword>
<dbReference type="InterPro" id="IPR040217">
    <property type="entry name" value="ACR1-12"/>
</dbReference>
<dbReference type="Gramene" id="AET7Gv20783700.1">
    <property type="protein sequence ID" value="AET7Gv20783700.1"/>
    <property type="gene ID" value="AET7Gv20783700"/>
</dbReference>
<name>A0A453S184_AEGTS</name>